<feature type="non-terminal residue" evidence="2">
    <location>
        <position position="1"/>
    </location>
</feature>
<dbReference type="GO" id="GO:0006281">
    <property type="term" value="P:DNA repair"/>
    <property type="evidence" value="ECO:0007669"/>
    <property type="project" value="UniProtKB-ARBA"/>
</dbReference>
<dbReference type="InterPro" id="IPR011335">
    <property type="entry name" value="Restrct_endonuc-II-like"/>
</dbReference>
<sequence>SPDAIVSCACCEKAVLEVKCAASMKGASLTKTSKRLPYLDENLQLRHDHDYYAQVQAEMAATKLRRAYFAVFTGPPVNIEVITFDENFWAAAKLKAESFFFNHIFPELQSMRIFK</sequence>
<dbReference type="SUPFAM" id="SSF52980">
    <property type="entry name" value="Restriction endonuclease-like"/>
    <property type="match status" value="1"/>
</dbReference>
<dbReference type="EMBL" id="GANP01007192">
    <property type="protein sequence ID" value="JAB77276.1"/>
    <property type="molecule type" value="mRNA"/>
</dbReference>
<dbReference type="InterPro" id="IPR051703">
    <property type="entry name" value="NF-kappa-B_Signaling_Reg"/>
</dbReference>
<dbReference type="CDD" id="cd22343">
    <property type="entry name" value="PDDEXK_lambda_exonuclease-like"/>
    <property type="match status" value="1"/>
</dbReference>
<dbReference type="InterPro" id="IPR011604">
    <property type="entry name" value="PDDEXK-like_dom_sf"/>
</dbReference>
<dbReference type="Gene3D" id="3.90.320.10">
    <property type="match status" value="1"/>
</dbReference>
<name>V5IG72_IXORI</name>
<feature type="domain" description="YqaJ viral recombinase" evidence="1">
    <location>
        <begin position="1"/>
        <end position="63"/>
    </location>
</feature>
<evidence type="ECO:0000259" key="1">
    <source>
        <dbReference type="Pfam" id="PF09588"/>
    </source>
</evidence>
<protein>
    <recommendedName>
        <fullName evidence="1">YqaJ viral recombinase domain-containing protein</fullName>
    </recommendedName>
</protein>
<proteinExistence type="evidence at transcript level"/>
<dbReference type="Pfam" id="PF09588">
    <property type="entry name" value="YqaJ"/>
    <property type="match status" value="1"/>
</dbReference>
<dbReference type="PANTHER" id="PTHR46609:SF8">
    <property type="entry name" value="YQAJ VIRAL RECOMBINASE DOMAIN-CONTAINING PROTEIN"/>
    <property type="match status" value="1"/>
</dbReference>
<reference evidence="2" key="1">
    <citation type="journal article" date="2015" name="Sci. Rep.">
        <title>Tissue- and time-dependent transcription in Ixodes ricinus salivary glands and midguts when blood feeding on the vertebrate host.</title>
        <authorList>
            <person name="Kotsyfakis M."/>
            <person name="Schwarz A."/>
            <person name="Erhart J."/>
            <person name="Ribeiro J.M."/>
        </authorList>
    </citation>
    <scope>NUCLEOTIDE SEQUENCE</scope>
    <source>
        <tissue evidence="2">Salivary gland and midgut</tissue>
    </source>
</reference>
<dbReference type="AlphaFoldDB" id="V5IG72"/>
<organism evidence="2">
    <name type="scientific">Ixodes ricinus</name>
    <name type="common">Common tick</name>
    <name type="synonym">Acarus ricinus</name>
    <dbReference type="NCBI Taxonomy" id="34613"/>
    <lineage>
        <taxon>Eukaryota</taxon>
        <taxon>Metazoa</taxon>
        <taxon>Ecdysozoa</taxon>
        <taxon>Arthropoda</taxon>
        <taxon>Chelicerata</taxon>
        <taxon>Arachnida</taxon>
        <taxon>Acari</taxon>
        <taxon>Parasitiformes</taxon>
        <taxon>Ixodida</taxon>
        <taxon>Ixodoidea</taxon>
        <taxon>Ixodidae</taxon>
        <taxon>Ixodinae</taxon>
        <taxon>Ixodes</taxon>
    </lineage>
</organism>
<feature type="non-terminal residue" evidence="2">
    <location>
        <position position="115"/>
    </location>
</feature>
<dbReference type="PANTHER" id="PTHR46609">
    <property type="entry name" value="EXONUCLEASE, PHAGE-TYPE/RECB, C-TERMINAL DOMAIN-CONTAINING PROTEIN"/>
    <property type="match status" value="1"/>
</dbReference>
<accession>V5IG72</accession>
<dbReference type="InterPro" id="IPR019080">
    <property type="entry name" value="YqaJ_viral_recombinase"/>
</dbReference>
<evidence type="ECO:0000313" key="2">
    <source>
        <dbReference type="EMBL" id="JAB77276.1"/>
    </source>
</evidence>